<protein>
    <submittedName>
        <fullName evidence="2">Uncharacterized protein</fullName>
    </submittedName>
</protein>
<dbReference type="EMBL" id="BART01014529">
    <property type="protein sequence ID" value="GAG75350.1"/>
    <property type="molecule type" value="Genomic_DNA"/>
</dbReference>
<accession>X0ZZP3</accession>
<dbReference type="AlphaFoldDB" id="X0ZZP3"/>
<feature type="transmembrane region" description="Helical" evidence="1">
    <location>
        <begin position="72"/>
        <end position="90"/>
    </location>
</feature>
<keyword evidence="1" id="KW-1133">Transmembrane helix</keyword>
<organism evidence="2">
    <name type="scientific">marine sediment metagenome</name>
    <dbReference type="NCBI Taxonomy" id="412755"/>
    <lineage>
        <taxon>unclassified sequences</taxon>
        <taxon>metagenomes</taxon>
        <taxon>ecological metagenomes</taxon>
    </lineage>
</organism>
<keyword evidence="1" id="KW-0812">Transmembrane</keyword>
<name>X0ZZP3_9ZZZZ</name>
<proteinExistence type="predicted"/>
<keyword evidence="1" id="KW-0472">Membrane</keyword>
<sequence>LLPLISFAVLYNIVYYYYRFQPIGFFNKKEGEFKHAANFQVIVKQPYNLIILINYIAHLIFLSLTIFTNLSWLFALISNVVFYLITFITIQKISREINKSIKEDKPVLQDLTKFKQRFVITITSLIFILLIQMPIVIIGLSGD</sequence>
<feature type="transmembrane region" description="Helical" evidence="1">
    <location>
        <begin position="6"/>
        <end position="26"/>
    </location>
</feature>
<gene>
    <name evidence="2" type="ORF">S01H4_28907</name>
</gene>
<evidence type="ECO:0000313" key="2">
    <source>
        <dbReference type="EMBL" id="GAG75350.1"/>
    </source>
</evidence>
<comment type="caution">
    <text evidence="2">The sequence shown here is derived from an EMBL/GenBank/DDBJ whole genome shotgun (WGS) entry which is preliminary data.</text>
</comment>
<feature type="transmembrane region" description="Helical" evidence="1">
    <location>
        <begin position="47"/>
        <end position="66"/>
    </location>
</feature>
<feature type="non-terminal residue" evidence="2">
    <location>
        <position position="1"/>
    </location>
</feature>
<evidence type="ECO:0000256" key="1">
    <source>
        <dbReference type="SAM" id="Phobius"/>
    </source>
</evidence>
<feature type="non-terminal residue" evidence="2">
    <location>
        <position position="143"/>
    </location>
</feature>
<reference evidence="2" key="1">
    <citation type="journal article" date="2014" name="Front. Microbiol.">
        <title>High frequency of phylogenetically diverse reductive dehalogenase-homologous genes in deep subseafloor sedimentary metagenomes.</title>
        <authorList>
            <person name="Kawai M."/>
            <person name="Futagami T."/>
            <person name="Toyoda A."/>
            <person name="Takaki Y."/>
            <person name="Nishi S."/>
            <person name="Hori S."/>
            <person name="Arai W."/>
            <person name="Tsubouchi T."/>
            <person name="Morono Y."/>
            <person name="Uchiyama I."/>
            <person name="Ito T."/>
            <person name="Fujiyama A."/>
            <person name="Inagaki F."/>
            <person name="Takami H."/>
        </authorList>
    </citation>
    <scope>NUCLEOTIDE SEQUENCE</scope>
    <source>
        <strain evidence="2">Expedition CK06-06</strain>
    </source>
</reference>
<feature type="transmembrane region" description="Helical" evidence="1">
    <location>
        <begin position="118"/>
        <end position="140"/>
    </location>
</feature>